<evidence type="ECO:0000313" key="1">
    <source>
        <dbReference type="EMBL" id="KOG87738.1"/>
    </source>
</evidence>
<dbReference type="EMBL" id="LGUT01002063">
    <property type="protein sequence ID" value="KOG87738.1"/>
    <property type="molecule type" value="Genomic_DNA"/>
</dbReference>
<evidence type="ECO:0000313" key="2">
    <source>
        <dbReference type="Proteomes" id="UP000037020"/>
    </source>
</evidence>
<accession>A0ABR5J2U2</accession>
<sequence length="192" mass="20874">RQMREAAEDLRRLCRLVVGQPDALHQMTMFIGAARLPEPAGARVLACVLQLAGREDSARFWWQYAAGAGDTSASYCLFLHHMTLAEVHEAAWWHAQVDPDARTGTEAGAGARADAGAGADRTGYRRRGVADAYDTVVTWGIDLEIVMDGRPAPTATEAVVCYVTNAVEYVDEVDLPLPTPGFAERIEELTTT</sequence>
<dbReference type="Proteomes" id="UP000037020">
    <property type="component" value="Unassembled WGS sequence"/>
</dbReference>
<name>A0ABR5J2U2_9ACTN</name>
<feature type="non-terminal residue" evidence="1">
    <location>
        <position position="1"/>
    </location>
</feature>
<gene>
    <name evidence="1" type="ORF">ADK38_23775</name>
</gene>
<comment type="caution">
    <text evidence="1">The sequence shown here is derived from an EMBL/GenBank/DDBJ whole genome shotgun (WGS) entry which is preliminary data.</text>
</comment>
<organism evidence="1 2">
    <name type="scientific">Streptomyces varsoviensis</name>
    <dbReference type="NCBI Taxonomy" id="67373"/>
    <lineage>
        <taxon>Bacteria</taxon>
        <taxon>Bacillati</taxon>
        <taxon>Actinomycetota</taxon>
        <taxon>Actinomycetes</taxon>
        <taxon>Kitasatosporales</taxon>
        <taxon>Streptomycetaceae</taxon>
        <taxon>Streptomyces</taxon>
    </lineage>
</organism>
<protein>
    <submittedName>
        <fullName evidence="1">Uncharacterized protein</fullName>
    </submittedName>
</protein>
<keyword evidence="2" id="KW-1185">Reference proteome</keyword>
<reference evidence="1 2" key="1">
    <citation type="submission" date="2015-07" db="EMBL/GenBank/DDBJ databases">
        <authorList>
            <person name="Ju K.-S."/>
            <person name="Doroghazi J.R."/>
            <person name="Metcalf W.W."/>
        </authorList>
    </citation>
    <scope>NUCLEOTIDE SEQUENCE [LARGE SCALE GENOMIC DNA]</scope>
    <source>
        <strain evidence="1 2">NRRL B-3589</strain>
    </source>
</reference>
<proteinExistence type="predicted"/>